<dbReference type="EMBL" id="RIBS01000001">
    <property type="protein sequence ID" value="RNF86356.1"/>
    <property type="molecule type" value="Genomic_DNA"/>
</dbReference>
<proteinExistence type="predicted"/>
<accession>A0A3M8T3U1</accession>
<keyword evidence="1" id="KW-0472">Membrane</keyword>
<evidence type="ECO:0000259" key="2">
    <source>
        <dbReference type="Pfam" id="PF13116"/>
    </source>
</evidence>
<keyword evidence="1" id="KW-1133">Transmembrane helix</keyword>
<dbReference type="PANTHER" id="PTHR38690:SF1">
    <property type="entry name" value="PROTEASE"/>
    <property type="match status" value="1"/>
</dbReference>
<protein>
    <submittedName>
        <fullName evidence="3">TIGR02099 family protein</fullName>
    </submittedName>
</protein>
<reference evidence="3 4" key="1">
    <citation type="submission" date="2018-11" db="EMBL/GenBank/DDBJ databases">
        <title>Lysobacter cryohumiis sp. nov., isolated from soil in the Tianshan Mountains, Xinjiang, China.</title>
        <authorList>
            <person name="Luo Y."/>
            <person name="Sheng H."/>
        </authorList>
    </citation>
    <scope>NUCLEOTIDE SEQUENCE [LARGE SCALE GENOMIC DNA]</scope>
    <source>
        <strain evidence="3 4">ZS60</strain>
    </source>
</reference>
<evidence type="ECO:0000256" key="1">
    <source>
        <dbReference type="SAM" id="Phobius"/>
    </source>
</evidence>
<dbReference type="OrthoDB" id="9762238at2"/>
<gene>
    <name evidence="3" type="ORF">EER27_02760</name>
</gene>
<evidence type="ECO:0000313" key="4">
    <source>
        <dbReference type="Proteomes" id="UP000267049"/>
    </source>
</evidence>
<dbReference type="Proteomes" id="UP000267049">
    <property type="component" value="Unassembled WGS sequence"/>
</dbReference>
<sequence length="1289" mass="135388">MPTPVRRRLRLARRGLGYAVAVMLVLVAVLLGIASRLLPLAESHPEQIAAWLSERAGRTVAFDRVETEWTRRGPLLRLDGLRVGDGEKAFTIGDTEMLVSLYAGLLPGHSFSELRLRGLDLTLERLDDGRWQVRGLPGQQQKGGDPFAALEGLGELQVIGGKLAVVAPALDIDTHIPRIDVRLRVDGHRVRAGVRAWPRGDARPVDAMLDLDRKRGDGRAYAGARDADLATWTALPRLAGVSVVSGTGRAEAWAQLRGHRVATLTVDAQLEDVALRAATPIAGKLGEVRFPRVQARSRWQTVSGGWRVDAPTLRIGEGAQQQVLDGLALAGGQRYALRADRIDAGPLLAVAALSDRLPDGLRGWLQATRPDVQLQRIELAGHRSGAMHASARIDALSFASVGDAPGLSGLAGDIDGDANGFSLKLDPQAAFRFDWPSGFGVPHPARLDGTVTGWREGAGWRIATPSLRIDGGSFGARARGGLWWQGDGSRPWIDIAAEIDKTHLPVAKGFWIRHRMPPKVVEWLDRALVDGYVQNGRALVSGDLDDWPFRDRNGRFEATAHIGAATLKFQPDWPAVEGVEADASFIADGFTVVGKATGSVGRLGEVAISELTAGIDHYNDGTLTVQAKGAGDAAQLLTVLRQSPLQADHAQTLDNLTASGAANVGFAMALPLKRGGQLAIDGSVDLHDAKLADARWKLAFDQVTGHAAYSRGGFGAEHLQVRHEGQPGRLSLRAGDAYVRESGHVFEAGLEASIDADGLIDRAPDLAWLKPHLDGRSPWTVGVAIAKAPPGQTAPATLQLRSNLVGTALDLPAPLRKPAGASLLATVETPLPVGSGDVRVALGKLMAVRARSNAGKTGVRVQLGADRVDDAPPLSGLIATGRTESLDALEWITLTRGGGNGGGLPLQRIDVRADRLNLLGGVFADSRVVVVPANGGTAVRAEGASLAGALMVPDDTRNAPIAGRFQRLHWRSATAATTSNAATGASVPLSAAPSVPVTAGDDGFDPAAIPALAFDIDELRIGAATLGSARLRTRPDGNGMRIEQLQTRAPGQRIDGTGLWTGRGAGARTRLDLALASEDFGALLDGFGVGGRLAGGNGTVRFDASWPGSPAGFSLAALDGRMVVDARDGRLLEVEPGAGRVLGLLSLAELPRRLTLDFRDFFNKGFAFNRIGGNVRFAGGSASSSDLRIDGPAAAIDIRGSANLRAQSFDQTIEVRPKAGNLLTAVGAIAGGPVGAAIGAAANAVLNKPMGRLAAKTYRVTGPWKEPKVEVVGREQGRAAARPAGPPSG</sequence>
<dbReference type="PANTHER" id="PTHR38690">
    <property type="entry name" value="PROTEASE-RELATED"/>
    <property type="match status" value="1"/>
</dbReference>
<dbReference type="RefSeq" id="WP_123086472.1">
    <property type="nucleotide sequence ID" value="NZ_RIBS01000001.1"/>
</dbReference>
<feature type="transmembrane region" description="Helical" evidence="1">
    <location>
        <begin position="16"/>
        <end position="38"/>
    </location>
</feature>
<comment type="caution">
    <text evidence="3">The sequence shown here is derived from an EMBL/GenBank/DDBJ whole genome shotgun (WGS) entry which is preliminary data.</text>
</comment>
<evidence type="ECO:0000313" key="3">
    <source>
        <dbReference type="EMBL" id="RNF86356.1"/>
    </source>
</evidence>
<keyword evidence="1" id="KW-0812">Transmembrane</keyword>
<feature type="domain" description="YhdP central" evidence="2">
    <location>
        <begin position="10"/>
        <end position="1269"/>
    </location>
</feature>
<dbReference type="NCBIfam" id="TIGR02099">
    <property type="entry name" value="YhdP family protein"/>
    <property type="match status" value="1"/>
</dbReference>
<name>A0A3M8T3U1_9GAMM</name>
<keyword evidence="4" id="KW-1185">Reference proteome</keyword>
<dbReference type="InterPro" id="IPR011836">
    <property type="entry name" value="YhdP"/>
</dbReference>
<organism evidence="3 4">
    <name type="scientific">Montanilutibacter psychrotolerans</name>
    <dbReference type="NCBI Taxonomy" id="1327343"/>
    <lineage>
        <taxon>Bacteria</taxon>
        <taxon>Pseudomonadati</taxon>
        <taxon>Pseudomonadota</taxon>
        <taxon>Gammaproteobacteria</taxon>
        <taxon>Lysobacterales</taxon>
        <taxon>Lysobacteraceae</taxon>
        <taxon>Montanilutibacter</taxon>
    </lineage>
</organism>
<dbReference type="InterPro" id="IPR025263">
    <property type="entry name" value="YhdP_central"/>
</dbReference>
<dbReference type="Pfam" id="PF13116">
    <property type="entry name" value="YhdP"/>
    <property type="match status" value="1"/>
</dbReference>